<gene>
    <name evidence="1" type="ORF">Pyn_39754</name>
</gene>
<name>A0A314V4H5_PRUYE</name>
<evidence type="ECO:0000313" key="1">
    <source>
        <dbReference type="EMBL" id="PQM42759.1"/>
    </source>
</evidence>
<sequence length="91" mass="10251">MGNWTVSAFKILGGWRSSWHSSVAWCLPVASDQNNNFMRATVLATFGKIDPDLFGPYLTYPTNHSLRPFTFNLHLHCLISTEAACQHPWGL</sequence>
<reference evidence="1 2" key="1">
    <citation type="submission" date="2018-02" db="EMBL/GenBank/DDBJ databases">
        <title>Draft genome of wild Prunus yedoensis var. nudiflora.</title>
        <authorList>
            <person name="Baek S."/>
            <person name="Kim J.-H."/>
            <person name="Choi K."/>
            <person name="Kim G.-B."/>
            <person name="Cho A."/>
            <person name="Jang H."/>
            <person name="Shin C.-H."/>
            <person name="Yu H.-J."/>
            <person name="Mun J.-H."/>
        </authorList>
    </citation>
    <scope>NUCLEOTIDE SEQUENCE [LARGE SCALE GENOMIC DNA]</scope>
    <source>
        <strain evidence="2">cv. Jeju island</strain>
        <tissue evidence="1">Leaf</tissue>
    </source>
</reference>
<dbReference type="AlphaFoldDB" id="A0A314V4H5"/>
<proteinExistence type="predicted"/>
<protein>
    <submittedName>
        <fullName evidence="1">Uncharacterized protein</fullName>
    </submittedName>
</protein>
<accession>A0A314V4H5</accession>
<organism evidence="1 2">
    <name type="scientific">Prunus yedoensis var. nudiflora</name>
    <dbReference type="NCBI Taxonomy" id="2094558"/>
    <lineage>
        <taxon>Eukaryota</taxon>
        <taxon>Viridiplantae</taxon>
        <taxon>Streptophyta</taxon>
        <taxon>Embryophyta</taxon>
        <taxon>Tracheophyta</taxon>
        <taxon>Spermatophyta</taxon>
        <taxon>Magnoliopsida</taxon>
        <taxon>eudicotyledons</taxon>
        <taxon>Gunneridae</taxon>
        <taxon>Pentapetalae</taxon>
        <taxon>rosids</taxon>
        <taxon>fabids</taxon>
        <taxon>Rosales</taxon>
        <taxon>Rosaceae</taxon>
        <taxon>Amygdaloideae</taxon>
        <taxon>Amygdaleae</taxon>
        <taxon>Prunus</taxon>
    </lineage>
</organism>
<comment type="caution">
    <text evidence="1">The sequence shown here is derived from an EMBL/GenBank/DDBJ whole genome shotgun (WGS) entry which is preliminary data.</text>
</comment>
<dbReference type="EMBL" id="PJQY01002773">
    <property type="protein sequence ID" value="PQM42759.1"/>
    <property type="molecule type" value="Genomic_DNA"/>
</dbReference>
<dbReference type="Proteomes" id="UP000250321">
    <property type="component" value="Unassembled WGS sequence"/>
</dbReference>
<keyword evidence="2" id="KW-1185">Reference proteome</keyword>
<evidence type="ECO:0000313" key="2">
    <source>
        <dbReference type="Proteomes" id="UP000250321"/>
    </source>
</evidence>